<reference evidence="1 3" key="2">
    <citation type="submission" date="2018-07" db="EMBL/GenBank/DDBJ databases">
        <title>Genomic Encyclopedia of Type Strains, Phase IV (KMG-IV): sequencing the most valuable type-strain genomes for metagenomic binning, comparative biology and taxonomic classification.</title>
        <authorList>
            <person name="Goeker M."/>
        </authorList>
    </citation>
    <scope>NUCLEOTIDE SEQUENCE [LARGE SCALE GENOMIC DNA]</scope>
    <source>
        <strain evidence="1 3">DSM 19728</strain>
    </source>
</reference>
<organism evidence="2 4">
    <name type="scientific">Flavobacterium glaciei</name>
    <dbReference type="NCBI Taxonomy" id="386300"/>
    <lineage>
        <taxon>Bacteria</taxon>
        <taxon>Pseudomonadati</taxon>
        <taxon>Bacteroidota</taxon>
        <taxon>Flavobacteriia</taxon>
        <taxon>Flavobacteriales</taxon>
        <taxon>Flavobacteriaceae</taxon>
        <taxon>Flavobacterium</taxon>
    </lineage>
</organism>
<name>A0A562Q5A5_9FLAO</name>
<dbReference type="Gene3D" id="3.30.565.10">
    <property type="entry name" value="Histidine kinase-like ATPase, C-terminal domain"/>
    <property type="match status" value="1"/>
</dbReference>
<dbReference type="OrthoDB" id="1931120at2"/>
<protein>
    <submittedName>
        <fullName evidence="2">Uncharacterized protein</fullName>
    </submittedName>
</protein>
<sequence length="343" mass="39566">MRFIIKENGKILVKNIDLNDCCLDNLIPNQTEKYFCNKKKEFRRRGVFKKGDIEVLLCINEAVDSTRIWKSKAILLHDFIETFKDLKIELSKDFITITDRLTHNLKKYNAHCIQASENILDPYSNSSGTKSQIDTIKSNLTLNVSKSSSSLLKIIKNNKLIQAELSVYDRLYKFNNEKLEKLSHSIHRLIKATLSAFWDSFIENNVVVEIENCYDEVNVDYETITVALVHLIDNCTKYTCPHSTLNITFSKLNSKQLIITFKMLSLRIYEYELDEIFNEGFSGELSCYLGLNGSGTGMYIIKNFIELNGGILNLKIDTNHSKNMKYNGSEYEENIFEIILPLT</sequence>
<dbReference type="EMBL" id="VLKX01000001">
    <property type="protein sequence ID" value="TWI51898.1"/>
    <property type="molecule type" value="Genomic_DNA"/>
</dbReference>
<evidence type="ECO:0000313" key="4">
    <source>
        <dbReference type="Proteomes" id="UP000321392"/>
    </source>
</evidence>
<dbReference type="SUPFAM" id="SSF55874">
    <property type="entry name" value="ATPase domain of HSP90 chaperone/DNA topoisomerase II/histidine kinase"/>
    <property type="match status" value="1"/>
</dbReference>
<proteinExistence type="predicted"/>
<evidence type="ECO:0000313" key="2">
    <source>
        <dbReference type="EMBL" id="TWI51898.1"/>
    </source>
</evidence>
<comment type="caution">
    <text evidence="2">The sequence shown here is derived from an EMBL/GenBank/DDBJ whole genome shotgun (WGS) entry which is preliminary data.</text>
</comment>
<dbReference type="EMBL" id="QQBA01000001">
    <property type="protein sequence ID" value="RDI58109.1"/>
    <property type="molecule type" value="Genomic_DNA"/>
</dbReference>
<evidence type="ECO:0000313" key="1">
    <source>
        <dbReference type="EMBL" id="RDI58109.1"/>
    </source>
</evidence>
<gene>
    <name evidence="1" type="ORF">DFR66_10126</name>
    <name evidence="2" type="ORF">IQ02_00026</name>
</gene>
<evidence type="ECO:0000313" key="3">
    <source>
        <dbReference type="Proteomes" id="UP000254518"/>
    </source>
</evidence>
<accession>A0A562Q5A5</accession>
<dbReference type="InterPro" id="IPR036890">
    <property type="entry name" value="HATPase_C_sf"/>
</dbReference>
<keyword evidence="3" id="KW-1185">Reference proteome</keyword>
<dbReference type="RefSeq" id="WP_114752855.1">
    <property type="nucleotide sequence ID" value="NZ_QQBA01000001.1"/>
</dbReference>
<dbReference type="Proteomes" id="UP000254518">
    <property type="component" value="Unassembled WGS sequence"/>
</dbReference>
<reference evidence="2" key="3">
    <citation type="submission" date="2019-07" db="EMBL/GenBank/DDBJ databases">
        <authorList>
            <person name="Whitman W."/>
            <person name="Huntemann M."/>
            <person name="Clum A."/>
            <person name="Pillay M."/>
            <person name="Palaniappan K."/>
            <person name="Varghese N."/>
            <person name="Mikhailova N."/>
            <person name="Stamatis D."/>
            <person name="Reddy T."/>
            <person name="Daum C."/>
            <person name="Shapiro N."/>
            <person name="Ivanova N."/>
            <person name="Kyrpides N."/>
            <person name="Woyke T."/>
        </authorList>
    </citation>
    <scope>NUCLEOTIDE SEQUENCE</scope>
    <source>
        <strain evidence="2">CGMCC 1.5380</strain>
    </source>
</reference>
<dbReference type="Proteomes" id="UP000321392">
    <property type="component" value="Unassembled WGS sequence"/>
</dbReference>
<dbReference type="AlphaFoldDB" id="A0A562Q5A5"/>
<reference evidence="2 4" key="1">
    <citation type="journal article" date="2015" name="Stand. Genomic Sci.">
        <title>Genomic Encyclopedia of Bacterial and Archaeal Type Strains, Phase III: the genomes of soil and plant-associated and newly described type strains.</title>
        <authorList>
            <person name="Whitman W.B."/>
            <person name="Woyke T."/>
            <person name="Klenk H.P."/>
            <person name="Zhou Y."/>
            <person name="Lilburn T.G."/>
            <person name="Beck B.J."/>
            <person name="De Vos P."/>
            <person name="Vandamme P."/>
            <person name="Eisen J.A."/>
            <person name="Garrity G."/>
            <person name="Hugenholtz P."/>
            <person name="Kyrpides N.C."/>
        </authorList>
    </citation>
    <scope>NUCLEOTIDE SEQUENCE [LARGE SCALE GENOMIC DNA]</scope>
    <source>
        <strain evidence="2 4">CGMCC 1.5380</strain>
    </source>
</reference>